<dbReference type="AlphaFoldDB" id="A0A2T0TC92"/>
<dbReference type="PANTHER" id="PTHR43309:SF3">
    <property type="entry name" value="5-OXOPROLINASE SUBUNIT C"/>
    <property type="match status" value="1"/>
</dbReference>
<evidence type="ECO:0000259" key="4">
    <source>
        <dbReference type="SMART" id="SM00797"/>
    </source>
</evidence>
<comment type="caution">
    <text evidence="5">The sequence shown here is derived from an EMBL/GenBank/DDBJ whole genome shotgun (WGS) entry which is preliminary data.</text>
</comment>
<keyword evidence="1" id="KW-0547">Nucleotide-binding</keyword>
<dbReference type="GO" id="GO:0005524">
    <property type="term" value="F:ATP binding"/>
    <property type="evidence" value="ECO:0007669"/>
    <property type="project" value="UniProtKB-KW"/>
</dbReference>
<dbReference type="InterPro" id="IPR052708">
    <property type="entry name" value="PxpC"/>
</dbReference>
<evidence type="ECO:0000256" key="1">
    <source>
        <dbReference type="ARBA" id="ARBA00022741"/>
    </source>
</evidence>
<dbReference type="NCBIfam" id="TIGR00724">
    <property type="entry name" value="urea_amlyse_rel"/>
    <property type="match status" value="1"/>
</dbReference>
<sequence length="287" mass="29436">MRRLTVVRTGPQALVQDLGRPGFAHLGVPPSGALDAPALRLANRLAGNPESAAGLEVLLGGLAVRAGCSCTVAVTGPRVPVLRNGKAVGSHVPVYLARDDVLEIGTPEDGLRCYVAVSGGVEVAAELGSRSTDLLSGIGPEQVCAGDELPLGPVTAPAVGVDVLAPTRVPAELVVPVVLGPREDWFGSPGRQLADGRWTVSDRSNRVGMRLVGTALERDPCFAGRELASEGIPTGGVQVPADGQPVVFLADHPTTGGYPVIGVVPADELALLAQARPGTGFRFRPQA</sequence>
<proteinExistence type="predicted"/>
<dbReference type="InterPro" id="IPR003778">
    <property type="entry name" value="CT_A_B"/>
</dbReference>
<gene>
    <name evidence="5" type="ORF">CLV43_1033</name>
</gene>
<accession>A0A2T0TC92</accession>
<evidence type="ECO:0000313" key="6">
    <source>
        <dbReference type="Proteomes" id="UP000239494"/>
    </source>
</evidence>
<dbReference type="OrthoDB" id="9768696at2"/>
<keyword evidence="2" id="KW-0378">Hydrolase</keyword>
<dbReference type="PANTHER" id="PTHR43309">
    <property type="entry name" value="5-OXOPROLINASE SUBUNIT C"/>
    <property type="match status" value="1"/>
</dbReference>
<dbReference type="SUPFAM" id="SSF50891">
    <property type="entry name" value="Cyclophilin-like"/>
    <property type="match status" value="1"/>
</dbReference>
<dbReference type="Gene3D" id="2.40.100.10">
    <property type="entry name" value="Cyclophilin-like"/>
    <property type="match status" value="1"/>
</dbReference>
<keyword evidence="3" id="KW-0067">ATP-binding</keyword>
<evidence type="ECO:0000313" key="5">
    <source>
        <dbReference type="EMBL" id="PRY43264.1"/>
    </source>
</evidence>
<evidence type="ECO:0000256" key="2">
    <source>
        <dbReference type="ARBA" id="ARBA00022801"/>
    </source>
</evidence>
<organism evidence="5 6">
    <name type="scientific">Umezawaea tangerina</name>
    <dbReference type="NCBI Taxonomy" id="84725"/>
    <lineage>
        <taxon>Bacteria</taxon>
        <taxon>Bacillati</taxon>
        <taxon>Actinomycetota</taxon>
        <taxon>Actinomycetes</taxon>
        <taxon>Pseudonocardiales</taxon>
        <taxon>Pseudonocardiaceae</taxon>
        <taxon>Umezawaea</taxon>
    </lineage>
</organism>
<dbReference type="Proteomes" id="UP000239494">
    <property type="component" value="Unassembled WGS sequence"/>
</dbReference>
<protein>
    <submittedName>
        <fullName evidence="5">Biotin-dependent carboxylase-like uncharacterized protein</fullName>
    </submittedName>
</protein>
<dbReference type="InterPro" id="IPR029000">
    <property type="entry name" value="Cyclophilin-like_dom_sf"/>
</dbReference>
<name>A0A2T0TC92_9PSEU</name>
<dbReference type="Pfam" id="PF02626">
    <property type="entry name" value="CT_A_B"/>
    <property type="match status" value="1"/>
</dbReference>
<dbReference type="RefSeq" id="WP_106186873.1">
    <property type="nucleotide sequence ID" value="NZ_PVTF01000003.1"/>
</dbReference>
<feature type="domain" description="Carboxyltransferase" evidence="4">
    <location>
        <begin position="25"/>
        <end position="287"/>
    </location>
</feature>
<evidence type="ECO:0000256" key="3">
    <source>
        <dbReference type="ARBA" id="ARBA00022840"/>
    </source>
</evidence>
<dbReference type="SMART" id="SM00797">
    <property type="entry name" value="AHS2"/>
    <property type="match status" value="1"/>
</dbReference>
<keyword evidence="6" id="KW-1185">Reference proteome</keyword>
<reference evidence="5 6" key="1">
    <citation type="submission" date="2018-03" db="EMBL/GenBank/DDBJ databases">
        <title>Genomic Encyclopedia of Archaeal and Bacterial Type Strains, Phase II (KMG-II): from individual species to whole genera.</title>
        <authorList>
            <person name="Goeker M."/>
        </authorList>
    </citation>
    <scope>NUCLEOTIDE SEQUENCE [LARGE SCALE GENOMIC DNA]</scope>
    <source>
        <strain evidence="5 6">DSM 44720</strain>
    </source>
</reference>
<dbReference type="EMBL" id="PVTF01000003">
    <property type="protein sequence ID" value="PRY43264.1"/>
    <property type="molecule type" value="Genomic_DNA"/>
</dbReference>
<dbReference type="GO" id="GO:0016787">
    <property type="term" value="F:hydrolase activity"/>
    <property type="evidence" value="ECO:0007669"/>
    <property type="project" value="UniProtKB-KW"/>
</dbReference>